<protein>
    <recommendedName>
        <fullName evidence="2">Surface-adhesin protein E-like domain-containing protein</fullName>
    </recommendedName>
</protein>
<organism evidence="3 4">
    <name type="scientific">Moraxella macacae 0408225</name>
    <dbReference type="NCBI Taxonomy" id="1230338"/>
    <lineage>
        <taxon>Bacteria</taxon>
        <taxon>Pseudomonadati</taxon>
        <taxon>Pseudomonadota</taxon>
        <taxon>Gammaproteobacteria</taxon>
        <taxon>Moraxellales</taxon>
        <taxon>Moraxellaceae</taxon>
        <taxon>Moraxella</taxon>
    </lineage>
</organism>
<accession>L2F6L0</accession>
<dbReference type="AlphaFoldDB" id="L2F6L0"/>
<dbReference type="EMBL" id="ANIN01000002">
    <property type="protein sequence ID" value="ELA08058.1"/>
    <property type="molecule type" value="Genomic_DNA"/>
</dbReference>
<evidence type="ECO:0000256" key="1">
    <source>
        <dbReference type="SAM" id="SignalP"/>
    </source>
</evidence>
<gene>
    <name evidence="3" type="ORF">MOMA_05841</name>
</gene>
<dbReference type="RefSeq" id="WP_009501570.1">
    <property type="nucleotide sequence ID" value="NZ_ANIN01000002.1"/>
</dbReference>
<evidence type="ECO:0000313" key="4">
    <source>
        <dbReference type="Proteomes" id="UP000023795"/>
    </source>
</evidence>
<comment type="caution">
    <text evidence="3">The sequence shown here is derived from an EMBL/GenBank/DDBJ whole genome shotgun (WGS) entry which is preliminary data.</text>
</comment>
<feature type="signal peptide" evidence="1">
    <location>
        <begin position="1"/>
        <end position="19"/>
    </location>
</feature>
<dbReference type="STRING" id="1230338.MOMA_05841"/>
<evidence type="ECO:0000259" key="2">
    <source>
        <dbReference type="Pfam" id="PF16747"/>
    </source>
</evidence>
<dbReference type="Pfam" id="PF16747">
    <property type="entry name" value="Adhesin_E"/>
    <property type="match status" value="1"/>
</dbReference>
<feature type="chain" id="PRO_5003958267" description="Surface-adhesin protein E-like domain-containing protein" evidence="1">
    <location>
        <begin position="20"/>
        <end position="154"/>
    </location>
</feature>
<dbReference type="eggNOG" id="ENOG502ZFJP">
    <property type="taxonomic scope" value="Bacteria"/>
</dbReference>
<name>L2F6L0_9GAMM</name>
<dbReference type="PATRIC" id="fig|1230338.3.peg.1241"/>
<keyword evidence="1" id="KW-0732">Signal</keyword>
<dbReference type="InterPro" id="IPR031939">
    <property type="entry name" value="Adhesin_E-like"/>
</dbReference>
<evidence type="ECO:0000313" key="3">
    <source>
        <dbReference type="EMBL" id="ELA08058.1"/>
    </source>
</evidence>
<proteinExistence type="predicted"/>
<keyword evidence="4" id="KW-1185">Reference proteome</keyword>
<reference evidence="3 4" key="1">
    <citation type="journal article" date="2013" name="Genome Announc.">
        <title>Genome Sequence of Moraxella macacae 0408225, a Novel Bacterial Species Isolated from a Cynomolgus Macaque with Epistaxis.</title>
        <authorList>
            <person name="Ladner J.T."/>
            <person name="Whitehouse C.A."/>
            <person name="Koroleva G.I."/>
            <person name="Palacios G.F."/>
        </authorList>
    </citation>
    <scope>NUCLEOTIDE SEQUENCE [LARGE SCALE GENOMIC DNA]</scope>
    <source>
        <strain evidence="3 4">0408225</strain>
    </source>
</reference>
<feature type="domain" description="Surface-adhesin protein E-like" evidence="2">
    <location>
        <begin position="22"/>
        <end position="144"/>
    </location>
</feature>
<dbReference type="Proteomes" id="UP000023795">
    <property type="component" value="Unassembled WGS sequence"/>
</dbReference>
<sequence length="154" mass="17695">MKKLMLASLLLISSQMTMAADWALVGTGMAGKKISIDNDSIQGYYFNGYDKDKYYVTAWVKYNYPKLQTIPSGKSKGKKYKEDRSFWYADCLNNKHNIGEIHYYSVSGAVVHSEKYYVSTSSSDSWERIIPDTVGEKITERMCAIYQLKQSYKK</sequence>